<keyword evidence="1" id="KW-0812">Transmembrane</keyword>
<evidence type="ECO:0000313" key="2">
    <source>
        <dbReference type="EMBL" id="SPV25520.1"/>
    </source>
</evidence>
<proteinExistence type="predicted"/>
<feature type="transmembrane region" description="Helical" evidence="1">
    <location>
        <begin position="112"/>
        <end position="129"/>
    </location>
</feature>
<protein>
    <submittedName>
        <fullName evidence="2">Uncharacterized protein</fullName>
    </submittedName>
</protein>
<reference evidence="2 3" key="1">
    <citation type="submission" date="2018-06" db="EMBL/GenBank/DDBJ databases">
        <authorList>
            <consortium name="Pathogen Informatics"/>
            <person name="Doyle S."/>
        </authorList>
    </citation>
    <scope>NUCLEOTIDE SEQUENCE [LARGE SCALE GENOMIC DNA]</scope>
    <source>
        <strain evidence="2 3">NCTC11546</strain>
    </source>
</reference>
<accession>A0A2X1HHI4</accession>
<evidence type="ECO:0000256" key="1">
    <source>
        <dbReference type="SAM" id="Phobius"/>
    </source>
</evidence>
<dbReference type="EMBL" id="UARG01000014">
    <property type="protein sequence ID" value="SPV25520.1"/>
    <property type="molecule type" value="Genomic_DNA"/>
</dbReference>
<organism evidence="2 3">
    <name type="scientific">Capnocytophaga ochracea</name>
    <dbReference type="NCBI Taxonomy" id="1018"/>
    <lineage>
        <taxon>Bacteria</taxon>
        <taxon>Pseudomonadati</taxon>
        <taxon>Bacteroidota</taxon>
        <taxon>Flavobacteriia</taxon>
        <taxon>Flavobacteriales</taxon>
        <taxon>Flavobacteriaceae</taxon>
        <taxon>Capnocytophaga</taxon>
    </lineage>
</organism>
<evidence type="ECO:0000313" key="3">
    <source>
        <dbReference type="Proteomes" id="UP000249891"/>
    </source>
</evidence>
<dbReference type="RefSeq" id="WP_252864824.1">
    <property type="nucleotide sequence ID" value="NZ_UARG01000014.1"/>
</dbReference>
<dbReference type="AlphaFoldDB" id="A0A2X1HHI4"/>
<keyword evidence="1" id="KW-0472">Membrane</keyword>
<keyword evidence="1" id="KW-1133">Transmembrane helix</keyword>
<sequence>MNITEKISYKERLITRAKAILEQGKYPTELLEKIKDERLLKEVMKEMMPSPGTDYELLSNEEKQQRDRLLVLNIKFRDYLHALALCKNIGYLLVITAMLVGISAVMQFNNNGVFAILCLLNGVCFIFSVEKKLHTI</sequence>
<gene>
    <name evidence="2" type="ORF">NCTC11546_00112</name>
</gene>
<feature type="transmembrane region" description="Helical" evidence="1">
    <location>
        <begin position="89"/>
        <end position="106"/>
    </location>
</feature>
<name>A0A2X1HHI4_CAPOC</name>
<dbReference type="Proteomes" id="UP000249891">
    <property type="component" value="Unassembled WGS sequence"/>
</dbReference>